<organism evidence="2 3">
    <name type="scientific">Multifurca ochricompacta</name>
    <dbReference type="NCBI Taxonomy" id="376703"/>
    <lineage>
        <taxon>Eukaryota</taxon>
        <taxon>Fungi</taxon>
        <taxon>Dikarya</taxon>
        <taxon>Basidiomycota</taxon>
        <taxon>Agaricomycotina</taxon>
        <taxon>Agaricomycetes</taxon>
        <taxon>Russulales</taxon>
        <taxon>Russulaceae</taxon>
        <taxon>Multifurca</taxon>
    </lineage>
</organism>
<dbReference type="EMBL" id="WTXG01000051">
    <property type="protein sequence ID" value="KAI0296108.1"/>
    <property type="molecule type" value="Genomic_DNA"/>
</dbReference>
<keyword evidence="2" id="KW-0418">Kinase</keyword>
<dbReference type="SMART" id="SM00220">
    <property type="entry name" value="S_TKc"/>
    <property type="match status" value="1"/>
</dbReference>
<dbReference type="InterPro" id="IPR000719">
    <property type="entry name" value="Prot_kinase_dom"/>
</dbReference>
<dbReference type="GO" id="GO:0004674">
    <property type="term" value="F:protein serine/threonine kinase activity"/>
    <property type="evidence" value="ECO:0007669"/>
    <property type="project" value="TreeGrafter"/>
</dbReference>
<dbReference type="InterPro" id="IPR001245">
    <property type="entry name" value="Ser-Thr/Tyr_kinase_cat_dom"/>
</dbReference>
<dbReference type="GO" id="GO:0005634">
    <property type="term" value="C:nucleus"/>
    <property type="evidence" value="ECO:0007669"/>
    <property type="project" value="TreeGrafter"/>
</dbReference>
<dbReference type="InterPro" id="IPR011009">
    <property type="entry name" value="Kinase-like_dom_sf"/>
</dbReference>
<dbReference type="GO" id="GO:0044773">
    <property type="term" value="P:mitotic DNA damage checkpoint signaling"/>
    <property type="evidence" value="ECO:0007669"/>
    <property type="project" value="TreeGrafter"/>
</dbReference>
<dbReference type="PROSITE" id="PS50011">
    <property type="entry name" value="PROTEIN_KINASE_DOM"/>
    <property type="match status" value="1"/>
</dbReference>
<accession>A0AAD4LZR6</accession>
<evidence type="ECO:0000313" key="2">
    <source>
        <dbReference type="EMBL" id="KAI0296108.1"/>
    </source>
</evidence>
<dbReference type="AlphaFoldDB" id="A0AAD4LZR6"/>
<sequence>MVVYQGISSHLADVFLMIDLELGVLYSSELWWRDRYHDIEACGYKLRPRYNPDWKPSWKKSGKDFFTTEDGQPTLVGIPLLDTSGPDGLSQLRATMDATRIGDGKPVMLKKVLPEDGPHELSIIEIFSSPKLKDDPHNHCVPLLGLIDLPGTKSSMRLMVMPFLRPFNNPRFQTYGEFVAFFMQICEGLQFMHRENIAHRDCTLNNIMLDPSGMYPKGYHPTQINRSRDFKGRAKRYTRTQQAPRYYLIDFGLSRWYPSRDALDKPLRGGDKSAPEHEGGRLCNPFHTDIYYIGNLVRQSFMKKYKGFEFMQDLVDEMTHEIPEKRPTIEGVLERFSRIRDSLSAIKLRSAITSKKDPKLFTAFRHARQLIRTLGYTINRLPAIPLPATPLQDTSSFLLL</sequence>
<evidence type="ECO:0000313" key="3">
    <source>
        <dbReference type="Proteomes" id="UP001203297"/>
    </source>
</evidence>
<evidence type="ECO:0000259" key="1">
    <source>
        <dbReference type="PROSITE" id="PS50011"/>
    </source>
</evidence>
<dbReference type="Gene3D" id="1.10.510.10">
    <property type="entry name" value="Transferase(Phosphotransferase) domain 1"/>
    <property type="match status" value="1"/>
</dbReference>
<comment type="caution">
    <text evidence="2">The sequence shown here is derived from an EMBL/GenBank/DDBJ whole genome shotgun (WGS) entry which is preliminary data.</text>
</comment>
<protein>
    <submittedName>
        <fullName evidence="2">Kinase-like domain-containing protein</fullName>
    </submittedName>
</protein>
<reference evidence="2" key="1">
    <citation type="journal article" date="2022" name="New Phytol.">
        <title>Evolutionary transition to the ectomycorrhizal habit in the genomes of a hyperdiverse lineage of mushroom-forming fungi.</title>
        <authorList>
            <person name="Looney B."/>
            <person name="Miyauchi S."/>
            <person name="Morin E."/>
            <person name="Drula E."/>
            <person name="Courty P.E."/>
            <person name="Kohler A."/>
            <person name="Kuo A."/>
            <person name="LaButti K."/>
            <person name="Pangilinan J."/>
            <person name="Lipzen A."/>
            <person name="Riley R."/>
            <person name="Andreopoulos W."/>
            <person name="He G."/>
            <person name="Johnson J."/>
            <person name="Nolan M."/>
            <person name="Tritt A."/>
            <person name="Barry K.W."/>
            <person name="Grigoriev I.V."/>
            <person name="Nagy L.G."/>
            <person name="Hibbett D."/>
            <person name="Henrissat B."/>
            <person name="Matheny P.B."/>
            <person name="Labbe J."/>
            <person name="Martin F.M."/>
        </authorList>
    </citation>
    <scope>NUCLEOTIDE SEQUENCE</scope>
    <source>
        <strain evidence="2">BPL690</strain>
    </source>
</reference>
<dbReference type="SUPFAM" id="SSF56112">
    <property type="entry name" value="Protein kinase-like (PK-like)"/>
    <property type="match status" value="1"/>
</dbReference>
<dbReference type="PANTHER" id="PTHR44167">
    <property type="entry name" value="OVARIAN-SPECIFIC SERINE/THREONINE-PROTEIN KINASE LOK-RELATED"/>
    <property type="match status" value="1"/>
</dbReference>
<gene>
    <name evidence="2" type="ORF">B0F90DRAFT_1927312</name>
</gene>
<dbReference type="Pfam" id="PF07714">
    <property type="entry name" value="PK_Tyr_Ser-Thr"/>
    <property type="match status" value="1"/>
</dbReference>
<dbReference type="PANTHER" id="PTHR44167:SF24">
    <property type="entry name" value="SERINE_THREONINE-PROTEIN KINASE CHK2"/>
    <property type="match status" value="1"/>
</dbReference>
<name>A0AAD4LZR6_9AGAM</name>
<keyword evidence="2" id="KW-0808">Transferase</keyword>
<dbReference type="Proteomes" id="UP001203297">
    <property type="component" value="Unassembled WGS sequence"/>
</dbReference>
<keyword evidence="3" id="KW-1185">Reference proteome</keyword>
<proteinExistence type="predicted"/>
<dbReference type="GO" id="GO:0005524">
    <property type="term" value="F:ATP binding"/>
    <property type="evidence" value="ECO:0007669"/>
    <property type="project" value="InterPro"/>
</dbReference>
<feature type="domain" description="Protein kinase" evidence="1">
    <location>
        <begin position="78"/>
        <end position="398"/>
    </location>
</feature>